<reference evidence="1 2" key="1">
    <citation type="journal article" date="2013" name="Genome Biol.">
        <title>The genome sequence of the most widely cultivated cacao type and its use to identify candidate genes regulating pod color.</title>
        <authorList>
            <person name="Motamayor J.C."/>
            <person name="Mockaitis K."/>
            <person name="Schmutz J."/>
            <person name="Haiminen N."/>
            <person name="Iii D.L."/>
            <person name="Cornejo O."/>
            <person name="Findley S.D."/>
            <person name="Zheng P."/>
            <person name="Utro F."/>
            <person name="Royaert S."/>
            <person name="Saski C."/>
            <person name="Jenkins J."/>
            <person name="Podicheti R."/>
            <person name="Zhao M."/>
            <person name="Scheffler B.E."/>
            <person name="Stack J.C."/>
            <person name="Feltus F.A."/>
            <person name="Mustiga G.M."/>
            <person name="Amores F."/>
            <person name="Phillips W."/>
            <person name="Marelli J.P."/>
            <person name="May G.D."/>
            <person name="Shapiro H."/>
            <person name="Ma J."/>
            <person name="Bustamante C.D."/>
            <person name="Schnell R.J."/>
            <person name="Main D."/>
            <person name="Gilbert D."/>
            <person name="Parida L."/>
            <person name="Kuhn D.N."/>
        </authorList>
    </citation>
    <scope>NUCLEOTIDE SEQUENCE [LARGE SCALE GENOMIC DNA]</scope>
    <source>
        <strain evidence="2">cv. Matina 1-6</strain>
    </source>
</reference>
<keyword evidence="2" id="KW-1185">Reference proteome</keyword>
<organism evidence="1 2">
    <name type="scientific">Theobroma cacao</name>
    <name type="common">Cacao</name>
    <name type="synonym">Cocoa</name>
    <dbReference type="NCBI Taxonomy" id="3641"/>
    <lineage>
        <taxon>Eukaryota</taxon>
        <taxon>Viridiplantae</taxon>
        <taxon>Streptophyta</taxon>
        <taxon>Embryophyta</taxon>
        <taxon>Tracheophyta</taxon>
        <taxon>Spermatophyta</taxon>
        <taxon>Magnoliopsida</taxon>
        <taxon>eudicotyledons</taxon>
        <taxon>Gunneridae</taxon>
        <taxon>Pentapetalae</taxon>
        <taxon>rosids</taxon>
        <taxon>malvids</taxon>
        <taxon>Malvales</taxon>
        <taxon>Malvaceae</taxon>
        <taxon>Byttnerioideae</taxon>
        <taxon>Theobroma</taxon>
    </lineage>
</organism>
<gene>
    <name evidence="1" type="ORF">TCM_022137</name>
</gene>
<evidence type="ECO:0000313" key="2">
    <source>
        <dbReference type="Proteomes" id="UP000026915"/>
    </source>
</evidence>
<proteinExistence type="predicted"/>
<dbReference type="Proteomes" id="UP000026915">
    <property type="component" value="Chromosome 5"/>
</dbReference>
<dbReference type="AlphaFoldDB" id="A0A061EZY2"/>
<dbReference type="InParanoid" id="A0A061EZY2"/>
<evidence type="ECO:0000313" key="1">
    <source>
        <dbReference type="EMBL" id="EOY07814.1"/>
    </source>
</evidence>
<dbReference type="EMBL" id="CM001883">
    <property type="protein sequence ID" value="EOY07814.1"/>
    <property type="molecule type" value="Genomic_DNA"/>
</dbReference>
<protein>
    <submittedName>
        <fullName evidence="1">Uncharacterized protein</fullName>
    </submittedName>
</protein>
<dbReference type="Gramene" id="EOY07814">
    <property type="protein sequence ID" value="EOY07814"/>
    <property type="gene ID" value="TCM_022137"/>
</dbReference>
<dbReference type="HOGENOM" id="CLU_2459215_0_0_1"/>
<sequence length="89" mass="10183">MTIWYDILFAVNSVSKSLQSKDMCIDIAIEQLKSLSHLLFLPLTSIFLQKIHKNFVPQIRDALLKLVEVSEDPKTKSEANCLATYELEN</sequence>
<name>A0A061EZY2_THECC</name>
<accession>A0A061EZY2</accession>